<evidence type="ECO:0000313" key="2">
    <source>
        <dbReference type="EMBL" id="QQP90544.1"/>
    </source>
</evidence>
<evidence type="ECO:0000313" key="3">
    <source>
        <dbReference type="Proteomes" id="UP000595197"/>
    </source>
</evidence>
<dbReference type="InterPro" id="IPR013762">
    <property type="entry name" value="Integrase-like_cat_sf"/>
</dbReference>
<organism evidence="2 3">
    <name type="scientific">Skermanella cutis</name>
    <dbReference type="NCBI Taxonomy" id="2775420"/>
    <lineage>
        <taxon>Bacteria</taxon>
        <taxon>Pseudomonadati</taxon>
        <taxon>Pseudomonadota</taxon>
        <taxon>Alphaproteobacteria</taxon>
        <taxon>Rhodospirillales</taxon>
        <taxon>Azospirillaceae</taxon>
        <taxon>Skermanella</taxon>
    </lineage>
</organism>
<dbReference type="InterPro" id="IPR011010">
    <property type="entry name" value="DNA_brk_join_enz"/>
</dbReference>
<name>A0ABX7B8S3_9PROT</name>
<proteinExistence type="predicted"/>
<dbReference type="SUPFAM" id="SSF56349">
    <property type="entry name" value="DNA breaking-rejoining enzymes"/>
    <property type="match status" value="1"/>
</dbReference>
<dbReference type="EMBL" id="CP067420">
    <property type="protein sequence ID" value="QQP90544.1"/>
    <property type="molecule type" value="Genomic_DNA"/>
</dbReference>
<gene>
    <name evidence="2" type="ORF">IGS68_04665</name>
</gene>
<evidence type="ECO:0008006" key="4">
    <source>
        <dbReference type="Google" id="ProtNLM"/>
    </source>
</evidence>
<protein>
    <recommendedName>
        <fullName evidence="4">Tyr recombinase domain-containing protein</fullName>
    </recommendedName>
</protein>
<evidence type="ECO:0000256" key="1">
    <source>
        <dbReference type="ARBA" id="ARBA00023172"/>
    </source>
</evidence>
<keyword evidence="3" id="KW-1185">Reference proteome</keyword>
<dbReference type="Gene3D" id="1.10.443.10">
    <property type="entry name" value="Intergrase catalytic core"/>
    <property type="match status" value="1"/>
</dbReference>
<reference evidence="2" key="1">
    <citation type="submission" date="2021-02" db="EMBL/GenBank/DDBJ databases">
        <title>Skermanella TT6 skin isolate.</title>
        <authorList>
            <person name="Lee K."/>
            <person name="Ganzorig M."/>
        </authorList>
    </citation>
    <scope>NUCLEOTIDE SEQUENCE</scope>
    <source>
        <strain evidence="2">TT6</strain>
    </source>
</reference>
<sequence length="121" mass="13665">MSGHNLVRERPLLLAGQPASDRLWIIWEGRPLTAHCCRTQVARITRLRLGVRLTPHLFRDCVASTIAEHDPEHYGIIARILGHQTLQTAYDHYIHTGTARAARSHQDYIAALRSVVADQGR</sequence>
<keyword evidence="1" id="KW-0233">DNA recombination</keyword>
<dbReference type="RefSeq" id="WP_201077698.1">
    <property type="nucleotide sequence ID" value="NZ_CP067420.1"/>
</dbReference>
<accession>A0ABX7B8S3</accession>
<dbReference type="Proteomes" id="UP000595197">
    <property type="component" value="Chromosome"/>
</dbReference>